<organism evidence="8 9">
    <name type="scientific">Tumebacillus lacus</name>
    <dbReference type="NCBI Taxonomy" id="2995335"/>
    <lineage>
        <taxon>Bacteria</taxon>
        <taxon>Bacillati</taxon>
        <taxon>Bacillota</taxon>
        <taxon>Bacilli</taxon>
        <taxon>Bacillales</taxon>
        <taxon>Alicyclobacillaceae</taxon>
        <taxon>Tumebacillus</taxon>
    </lineage>
</organism>
<sequence length="143" mass="17120">MADTLTKEARSRNMSAIRSTRTKLENRVAKELWKRGYRFQHNVRDLFGKPDLSMKKWKIAVFIDSCFWHGCELHAQVPAANQEFWLKKIARNKERDLNVTQYYQDAGWTVLRYWEHDIKKDFERVIEMIGEHVYLAKKEKGSL</sequence>
<comment type="caution">
    <text evidence="8">The sequence shown here is derived from an EMBL/GenBank/DDBJ whole genome shotgun (WGS) entry which is preliminary data.</text>
</comment>
<evidence type="ECO:0000313" key="9">
    <source>
        <dbReference type="Proteomes" id="UP001208017"/>
    </source>
</evidence>
<dbReference type="RefSeq" id="WP_267152985.1">
    <property type="nucleotide sequence ID" value="NZ_JAPMLT010000012.1"/>
</dbReference>
<evidence type="ECO:0000259" key="7">
    <source>
        <dbReference type="Pfam" id="PF04480"/>
    </source>
</evidence>
<dbReference type="InterPro" id="IPR011335">
    <property type="entry name" value="Restrct_endonuc-II-like"/>
</dbReference>
<comment type="similarity">
    <text evidence="6">Belongs to the vsr family.</text>
</comment>
<proteinExistence type="inferred from homology"/>
<keyword evidence="2 6" id="KW-0255">Endonuclease</keyword>
<evidence type="ECO:0000256" key="6">
    <source>
        <dbReference type="PIRNR" id="PIRNR018267"/>
    </source>
</evidence>
<dbReference type="EC" id="3.1.-.-" evidence="6"/>
<reference evidence="8 9" key="1">
    <citation type="submission" date="2022-11" db="EMBL/GenBank/DDBJ databases">
        <title>Study of microbial diversity in lake waters.</title>
        <authorList>
            <person name="Zhang J."/>
        </authorList>
    </citation>
    <scope>NUCLEOTIDE SEQUENCE [LARGE SCALE GENOMIC DNA]</scope>
    <source>
        <strain evidence="8 9">DT12</strain>
    </source>
</reference>
<dbReference type="PIRSF" id="PIRSF018267">
    <property type="entry name" value="VSR_endonuc"/>
    <property type="match status" value="1"/>
</dbReference>
<evidence type="ECO:0000256" key="5">
    <source>
        <dbReference type="ARBA" id="ARBA00023204"/>
    </source>
</evidence>
<feature type="domain" description="DUF559" evidence="7">
    <location>
        <begin position="91"/>
        <end position="131"/>
    </location>
</feature>
<evidence type="ECO:0000256" key="3">
    <source>
        <dbReference type="ARBA" id="ARBA00022763"/>
    </source>
</evidence>
<dbReference type="EMBL" id="JAPMLT010000012">
    <property type="protein sequence ID" value="MCX7571738.1"/>
    <property type="molecule type" value="Genomic_DNA"/>
</dbReference>
<accession>A0ABT3X4B2</accession>
<dbReference type="Pfam" id="PF03852">
    <property type="entry name" value="Vsr"/>
    <property type="match status" value="1"/>
</dbReference>
<evidence type="ECO:0000256" key="1">
    <source>
        <dbReference type="ARBA" id="ARBA00022722"/>
    </source>
</evidence>
<name>A0ABT3X4B2_9BACL</name>
<dbReference type="InterPro" id="IPR004603">
    <property type="entry name" value="DNA_mismatch_endonuc_vsr"/>
</dbReference>
<comment type="function">
    <text evidence="6">May nick specific sequences that contain T:G mispairs resulting from m5C-deamination.</text>
</comment>
<dbReference type="Gene3D" id="3.40.960.10">
    <property type="entry name" value="VSR Endonuclease"/>
    <property type="match status" value="1"/>
</dbReference>
<keyword evidence="9" id="KW-1185">Reference proteome</keyword>
<dbReference type="GO" id="GO:0004519">
    <property type="term" value="F:endonuclease activity"/>
    <property type="evidence" value="ECO:0007669"/>
    <property type="project" value="UniProtKB-KW"/>
</dbReference>
<gene>
    <name evidence="8" type="ORF">OS242_17480</name>
</gene>
<evidence type="ECO:0000256" key="2">
    <source>
        <dbReference type="ARBA" id="ARBA00022759"/>
    </source>
</evidence>
<evidence type="ECO:0000256" key="4">
    <source>
        <dbReference type="ARBA" id="ARBA00022801"/>
    </source>
</evidence>
<protein>
    <recommendedName>
        <fullName evidence="6">Very short patch repair endonuclease</fullName>
        <ecNumber evidence="6">3.1.-.-</ecNumber>
    </recommendedName>
</protein>
<keyword evidence="4 6" id="KW-0378">Hydrolase</keyword>
<dbReference type="InterPro" id="IPR007569">
    <property type="entry name" value="DUF559"/>
</dbReference>
<keyword evidence="1 6" id="KW-0540">Nuclease</keyword>
<dbReference type="NCBIfam" id="TIGR00632">
    <property type="entry name" value="vsr"/>
    <property type="match status" value="1"/>
</dbReference>
<keyword evidence="3 6" id="KW-0227">DNA damage</keyword>
<dbReference type="Pfam" id="PF04480">
    <property type="entry name" value="DUF559"/>
    <property type="match status" value="1"/>
</dbReference>
<keyword evidence="5 6" id="KW-0234">DNA repair</keyword>
<dbReference type="CDD" id="cd00221">
    <property type="entry name" value="Vsr"/>
    <property type="match status" value="1"/>
</dbReference>
<evidence type="ECO:0000313" key="8">
    <source>
        <dbReference type="EMBL" id="MCX7571738.1"/>
    </source>
</evidence>
<dbReference type="Proteomes" id="UP001208017">
    <property type="component" value="Unassembled WGS sequence"/>
</dbReference>
<dbReference type="SUPFAM" id="SSF52980">
    <property type="entry name" value="Restriction endonuclease-like"/>
    <property type="match status" value="1"/>
</dbReference>